<feature type="compositionally biased region" description="Acidic residues" evidence="2">
    <location>
        <begin position="18"/>
        <end position="62"/>
    </location>
</feature>
<dbReference type="PANTHER" id="PTHR23082">
    <property type="entry name" value="TRANSCRIPTION INITIATION FACTOR IIIC TFIIIC , POLYPEPTIDE 3-RELATED"/>
    <property type="match status" value="1"/>
</dbReference>
<dbReference type="Gene3D" id="1.25.40.10">
    <property type="entry name" value="Tetratricopeptide repeat domain"/>
    <property type="match status" value="3"/>
</dbReference>
<dbReference type="OrthoDB" id="9991317at2759"/>
<dbReference type="InterPro" id="IPR019734">
    <property type="entry name" value="TPR_rpt"/>
</dbReference>
<dbReference type="InterPro" id="IPR011990">
    <property type="entry name" value="TPR-like_helical_dom_sf"/>
</dbReference>
<evidence type="ECO:0000256" key="2">
    <source>
        <dbReference type="SAM" id="MobiDB-lite"/>
    </source>
</evidence>
<evidence type="ECO:0000313" key="4">
    <source>
        <dbReference type="Proteomes" id="UP000193218"/>
    </source>
</evidence>
<feature type="non-terminal residue" evidence="3">
    <location>
        <position position="705"/>
    </location>
</feature>
<dbReference type="GeneID" id="33560618"/>
<dbReference type="SUPFAM" id="SSF48452">
    <property type="entry name" value="TPR-like"/>
    <property type="match status" value="2"/>
</dbReference>
<evidence type="ECO:0000256" key="1">
    <source>
        <dbReference type="PROSITE-ProRule" id="PRU00339"/>
    </source>
</evidence>
<dbReference type="Proteomes" id="UP000193218">
    <property type="component" value="Unassembled WGS sequence"/>
</dbReference>
<sequence>MDSDDIAIDPDLLREGRDESDDVDTSSSEEELEESSGLEDNDADDAYIDDDDDEEEEEEEEAAASARPVEEDAIFNRLTGLMTQEGGQTMSLEDQMILAETEEMEEELPRTRSRKRGNNRRLLGQANMAYVQGESQHAIDLFFEAIRYDPYVISAWTTLAAIYSEIGNVEAARSMRFFAAHVEDDAGTWRELAQEFKELGQLGQSVHCLRKALRKEPDDVSMLFELANIYRQQGHASKAADMFNRLIKSHKPAGTDFTFLSQLHSTLVSLNATDIAASAYRVAFDYHLSKLTPQSPSSTLNLEHIGSLTDDLLLLDELEEALGVIRRGQRWLQGRQDEIHWDSIEDDREYDPPGTKRGEDVEEFLSEGHPLDTGLRHRLALVRLRLGDDEEAMIHVDEILSLDVVQYSDLFMDLGNAMIKREMWEKALECFATIQECETIPDSSALIYAIGICHQGLKEYPGALEAFQWVATEDEENLEARVRMANVLDELGRKAEALEVITEVIKARAATHRDAGRPPKGRSKVMSKSEKVGQRKLTKRVLEEQMKTTMQSLWEDVQAAEEGIANGDLQALDRFIDAAGTMVENFRLAKANFNKTRGVTRIAKSAKRPKTNDLTSEALALQDRLERAMGFEDEQEEATSKYVVVRQTSFYGLDCEEWLSLVVKYCCVLMVKNEEDVALDILEHVIWSGLFNNRRSEVVLRMTII</sequence>
<dbReference type="GO" id="GO:0000127">
    <property type="term" value="C:transcription factor TFIIIC complex"/>
    <property type="evidence" value="ECO:0007669"/>
    <property type="project" value="TreeGrafter"/>
</dbReference>
<feature type="repeat" description="TPR" evidence="1">
    <location>
        <begin position="186"/>
        <end position="219"/>
    </location>
</feature>
<dbReference type="InterPro" id="IPR039340">
    <property type="entry name" value="Tfc4/TFIIIC-102/Sfc4"/>
</dbReference>
<evidence type="ECO:0008006" key="5">
    <source>
        <dbReference type="Google" id="ProtNLM"/>
    </source>
</evidence>
<keyword evidence="1" id="KW-0802">TPR repeat</keyword>
<dbReference type="FunCoup" id="A0A1Y1UNU8">
    <property type="interactions" value="623"/>
</dbReference>
<evidence type="ECO:0000313" key="3">
    <source>
        <dbReference type="EMBL" id="ORX38805.1"/>
    </source>
</evidence>
<dbReference type="GO" id="GO:0006383">
    <property type="term" value="P:transcription by RNA polymerase III"/>
    <property type="evidence" value="ECO:0007669"/>
    <property type="project" value="InterPro"/>
</dbReference>
<reference evidence="3 4" key="1">
    <citation type="submission" date="2017-03" db="EMBL/GenBank/DDBJ databases">
        <title>Widespread Adenine N6-methylation of Active Genes in Fungi.</title>
        <authorList>
            <consortium name="DOE Joint Genome Institute"/>
            <person name="Mondo S.J."/>
            <person name="Dannebaum R.O."/>
            <person name="Kuo R.C."/>
            <person name="Louie K.B."/>
            <person name="Bewick A.J."/>
            <person name="Labutti K."/>
            <person name="Haridas S."/>
            <person name="Kuo A."/>
            <person name="Salamov A."/>
            <person name="Ahrendt S.R."/>
            <person name="Lau R."/>
            <person name="Bowen B.P."/>
            <person name="Lipzen A."/>
            <person name="Sullivan W."/>
            <person name="Andreopoulos W.B."/>
            <person name="Clum A."/>
            <person name="Lindquist E."/>
            <person name="Daum C."/>
            <person name="Northen T.R."/>
            <person name="Ramamoorthy G."/>
            <person name="Schmitz R.J."/>
            <person name="Gryganskyi A."/>
            <person name="Culley D."/>
            <person name="Magnuson J."/>
            <person name="James T.Y."/>
            <person name="O'Malley M.A."/>
            <person name="Stajich J.E."/>
            <person name="Spatafora J.W."/>
            <person name="Visel A."/>
            <person name="Grigoriev I.V."/>
        </authorList>
    </citation>
    <scope>NUCLEOTIDE SEQUENCE [LARGE SCALE GENOMIC DNA]</scope>
    <source>
        <strain evidence="3 4">NRRL Y-17943</strain>
    </source>
</reference>
<dbReference type="STRING" id="4999.A0A1Y1UNU8"/>
<comment type="caution">
    <text evidence="3">The sequence shown here is derived from an EMBL/GenBank/DDBJ whole genome shotgun (WGS) entry which is preliminary data.</text>
</comment>
<feature type="region of interest" description="Disordered" evidence="2">
    <location>
        <begin position="511"/>
        <end position="530"/>
    </location>
</feature>
<dbReference type="PANTHER" id="PTHR23082:SF0">
    <property type="entry name" value="GENERAL TRANSCRIPTION FACTOR 3C POLYPEPTIDE 3"/>
    <property type="match status" value="1"/>
</dbReference>
<feature type="region of interest" description="Disordered" evidence="2">
    <location>
        <begin position="1"/>
        <end position="70"/>
    </location>
</feature>
<proteinExistence type="predicted"/>
<dbReference type="PROSITE" id="PS50005">
    <property type="entry name" value="TPR"/>
    <property type="match status" value="1"/>
</dbReference>
<keyword evidence="4" id="KW-1185">Reference proteome</keyword>
<gene>
    <name evidence="3" type="ORF">BD324DRAFT_655212</name>
</gene>
<protein>
    <recommendedName>
        <fullName evidence="5">TPR-like protein</fullName>
    </recommendedName>
</protein>
<organism evidence="3 4">
    <name type="scientific">Kockovaella imperatae</name>
    <dbReference type="NCBI Taxonomy" id="4999"/>
    <lineage>
        <taxon>Eukaryota</taxon>
        <taxon>Fungi</taxon>
        <taxon>Dikarya</taxon>
        <taxon>Basidiomycota</taxon>
        <taxon>Agaricomycotina</taxon>
        <taxon>Tremellomycetes</taxon>
        <taxon>Tremellales</taxon>
        <taxon>Cuniculitremaceae</taxon>
        <taxon>Kockovaella</taxon>
    </lineage>
</organism>
<accession>A0A1Y1UNU8</accession>
<name>A0A1Y1UNU8_9TREE</name>
<dbReference type="AlphaFoldDB" id="A0A1Y1UNU8"/>
<dbReference type="RefSeq" id="XP_021872668.1">
    <property type="nucleotide sequence ID" value="XM_022018809.1"/>
</dbReference>
<dbReference type="InParanoid" id="A0A1Y1UNU8"/>
<dbReference type="Pfam" id="PF13432">
    <property type="entry name" value="TPR_16"/>
    <property type="match status" value="2"/>
</dbReference>
<dbReference type="EMBL" id="NBSH01000003">
    <property type="protein sequence ID" value="ORX38805.1"/>
    <property type="molecule type" value="Genomic_DNA"/>
</dbReference>
<dbReference type="SMART" id="SM00028">
    <property type="entry name" value="TPR"/>
    <property type="match status" value="7"/>
</dbReference>